<evidence type="ECO:0000313" key="6">
    <source>
        <dbReference type="Proteomes" id="UP000085678"/>
    </source>
</evidence>
<sequence length="563" mass="63261">MNWAQLRREILLLVLSAASSWSIAEECRFPSSWQGRWFQGDLGDIQISSDSFLPKGRCIQNIEKTFLLESKDDVRICYSCVVITERHFNVLQYKQSVHCNQAYNSIQTACVIRGDAPLFTLVREPATPIPSPFQGAYTFTYDNMTGLCDTPRSQVAGCASNSHLKFRFKECPGFYDTSNLDLDLEVLATWRDGDNYMYGKFTNKNIVTSKRLIYRCFKYEVRGSTVSLASSADALCQGIFSVTDAPLTMTLSKDGRWPMPGCTFPSWVTQTTWRDMAYAYQYETDDDGYSIRIRHSKIPGYPFRIMKALRCQTGNSSANVFEAVSYTSHGCHSNYQCVRFIKRQNSVIEVHTGEMASMFEDACSGRYTQNLEKKVLIPSSITSTLCPMVNNFSIRTVISPKCQDTIQTGGCYDNSKVKVQLCENVAVQTLECLISWKEQSKTFLVAKIPDDDNMIANCFTIKDNGDNVQLTIDAGCNGDAAFIISQPIQYTFKEQPGPCETTKRDPSDSSEDGLNSDRTSDSNSDSTDNSYNSASYSRTCNNLITLLICNCLYILSLQPRLCS</sequence>
<dbReference type="STRING" id="7574.A0A1S3IAG1"/>
<dbReference type="PANTHER" id="PTHR22255:SF9">
    <property type="entry name" value="LP06548P"/>
    <property type="match status" value="1"/>
</dbReference>
<dbReference type="KEGG" id="lak:106162403"/>
<protein>
    <submittedName>
        <fullName evidence="7">Uncharacterized protein LOC106162403</fullName>
    </submittedName>
</protein>
<proteinExistence type="predicted"/>
<feature type="domain" description="DUF7042" evidence="3">
    <location>
        <begin position="128"/>
        <end position="252"/>
    </location>
</feature>
<dbReference type="AlphaFoldDB" id="A0A1S3IAG1"/>
<feature type="region of interest" description="Disordered" evidence="1">
    <location>
        <begin position="493"/>
        <end position="529"/>
    </location>
</feature>
<dbReference type="Pfam" id="PF23070">
    <property type="entry name" value="DUF7043"/>
    <property type="match status" value="1"/>
</dbReference>
<keyword evidence="6" id="KW-1185">Reference proteome</keyword>
<dbReference type="InterPro" id="IPR055470">
    <property type="entry name" value="DUF7042"/>
</dbReference>
<dbReference type="OrthoDB" id="9979716at2759"/>
<keyword evidence="2" id="KW-0732">Signal</keyword>
<evidence type="ECO:0000256" key="1">
    <source>
        <dbReference type="SAM" id="MobiDB-lite"/>
    </source>
</evidence>
<accession>A0A1S3IAG1</accession>
<dbReference type="InterPro" id="IPR055471">
    <property type="entry name" value="DUF7043"/>
</dbReference>
<evidence type="ECO:0000313" key="7">
    <source>
        <dbReference type="RefSeq" id="XP_013395153.1"/>
    </source>
</evidence>
<dbReference type="Pfam" id="PF23069">
    <property type="entry name" value="DUF7042"/>
    <property type="match status" value="2"/>
</dbReference>
<dbReference type="Proteomes" id="UP000085678">
    <property type="component" value="Unplaced"/>
</dbReference>
<gene>
    <name evidence="7" type="primary">LOC106162403</name>
</gene>
<dbReference type="PANTHER" id="PTHR22255">
    <property type="entry name" value="LP06548P"/>
    <property type="match status" value="1"/>
</dbReference>
<name>A0A1S3IAG1_LINAN</name>
<reference evidence="7" key="1">
    <citation type="submission" date="2025-08" db="UniProtKB">
        <authorList>
            <consortium name="RefSeq"/>
        </authorList>
    </citation>
    <scope>IDENTIFICATION</scope>
    <source>
        <tissue evidence="7">Gonads</tissue>
    </source>
</reference>
<dbReference type="RefSeq" id="XP_013395153.1">
    <property type="nucleotide sequence ID" value="XM_013539699.1"/>
</dbReference>
<evidence type="ECO:0000256" key="2">
    <source>
        <dbReference type="SAM" id="SignalP"/>
    </source>
</evidence>
<feature type="domain" description="DUF7044" evidence="5">
    <location>
        <begin position="26"/>
        <end position="110"/>
    </location>
</feature>
<feature type="domain" description="DUF7043" evidence="4">
    <location>
        <begin position="260"/>
        <end position="370"/>
    </location>
</feature>
<evidence type="ECO:0000259" key="4">
    <source>
        <dbReference type="Pfam" id="PF23070"/>
    </source>
</evidence>
<evidence type="ECO:0000259" key="5">
    <source>
        <dbReference type="Pfam" id="PF23071"/>
    </source>
</evidence>
<evidence type="ECO:0000259" key="3">
    <source>
        <dbReference type="Pfam" id="PF23069"/>
    </source>
</evidence>
<organism evidence="6 7">
    <name type="scientific">Lingula anatina</name>
    <name type="common">Brachiopod</name>
    <name type="synonym">Lingula unguis</name>
    <dbReference type="NCBI Taxonomy" id="7574"/>
    <lineage>
        <taxon>Eukaryota</taxon>
        <taxon>Metazoa</taxon>
        <taxon>Spiralia</taxon>
        <taxon>Lophotrochozoa</taxon>
        <taxon>Brachiopoda</taxon>
        <taxon>Linguliformea</taxon>
        <taxon>Lingulata</taxon>
        <taxon>Lingulida</taxon>
        <taxon>Linguloidea</taxon>
        <taxon>Lingulidae</taxon>
        <taxon>Lingula</taxon>
    </lineage>
</organism>
<dbReference type="Pfam" id="PF23071">
    <property type="entry name" value="DUF7044"/>
    <property type="match status" value="1"/>
</dbReference>
<feature type="domain" description="DUF7042" evidence="3">
    <location>
        <begin position="386"/>
        <end position="479"/>
    </location>
</feature>
<feature type="chain" id="PRO_5010353368" evidence="2">
    <location>
        <begin position="25"/>
        <end position="563"/>
    </location>
</feature>
<dbReference type="GeneID" id="106162403"/>
<dbReference type="InParanoid" id="A0A1S3IAG1"/>
<dbReference type="OMA" id="INRTHIS"/>
<dbReference type="InterPro" id="IPR055472">
    <property type="entry name" value="DUF7044"/>
</dbReference>
<feature type="signal peptide" evidence="2">
    <location>
        <begin position="1"/>
        <end position="24"/>
    </location>
</feature>